<dbReference type="SUPFAM" id="SSF56281">
    <property type="entry name" value="Metallo-hydrolase/oxidoreductase"/>
    <property type="match status" value="1"/>
</dbReference>
<dbReference type="PANTHER" id="PTHR42967">
    <property type="entry name" value="METAL DEPENDENT HYDROLASE"/>
    <property type="match status" value="1"/>
</dbReference>
<name>A0ABV9L253_9BACT</name>
<accession>A0ABV9L253</accession>
<dbReference type="InterPro" id="IPR036866">
    <property type="entry name" value="RibonucZ/Hydroxyglut_hydro"/>
</dbReference>
<dbReference type="EMBL" id="JBHSGN010000121">
    <property type="protein sequence ID" value="MFC4676041.1"/>
    <property type="molecule type" value="Genomic_DNA"/>
</dbReference>
<dbReference type="PANTHER" id="PTHR42967:SF1">
    <property type="entry name" value="MBL FOLD METALLO-HYDROLASE"/>
    <property type="match status" value="1"/>
</dbReference>
<organism evidence="1 2">
    <name type="scientific">Dysgonomonas termitidis</name>
    <dbReference type="NCBI Taxonomy" id="1516126"/>
    <lineage>
        <taxon>Bacteria</taxon>
        <taxon>Pseudomonadati</taxon>
        <taxon>Bacteroidota</taxon>
        <taxon>Bacteroidia</taxon>
        <taxon>Bacteroidales</taxon>
        <taxon>Dysgonomonadaceae</taxon>
        <taxon>Dysgonomonas</taxon>
    </lineage>
</organism>
<dbReference type="RefSeq" id="WP_379999862.1">
    <property type="nucleotide sequence ID" value="NZ_JBHSGN010000121.1"/>
</dbReference>
<reference evidence="2" key="1">
    <citation type="journal article" date="2019" name="Int. J. Syst. Evol. Microbiol.">
        <title>The Global Catalogue of Microorganisms (GCM) 10K type strain sequencing project: providing services to taxonomists for standard genome sequencing and annotation.</title>
        <authorList>
            <consortium name="The Broad Institute Genomics Platform"/>
            <consortium name="The Broad Institute Genome Sequencing Center for Infectious Disease"/>
            <person name="Wu L."/>
            <person name="Ma J."/>
        </authorList>
    </citation>
    <scope>NUCLEOTIDE SEQUENCE [LARGE SCALE GENOMIC DNA]</scope>
    <source>
        <strain evidence="2">CCUG 66188</strain>
    </source>
</reference>
<dbReference type="Pfam" id="PF13483">
    <property type="entry name" value="Lactamase_B_3"/>
    <property type="match status" value="1"/>
</dbReference>
<protein>
    <submittedName>
        <fullName evidence="1">MBL fold metallo-hydrolase</fullName>
    </submittedName>
</protein>
<keyword evidence="2" id="KW-1185">Reference proteome</keyword>
<evidence type="ECO:0000313" key="1">
    <source>
        <dbReference type="EMBL" id="MFC4676041.1"/>
    </source>
</evidence>
<comment type="caution">
    <text evidence="1">The sequence shown here is derived from an EMBL/GenBank/DDBJ whole genome shotgun (WGS) entry which is preliminary data.</text>
</comment>
<proteinExistence type="predicted"/>
<dbReference type="Gene3D" id="3.60.15.10">
    <property type="entry name" value="Ribonuclease Z/Hydroxyacylglutathione hydrolase-like"/>
    <property type="match status" value="1"/>
</dbReference>
<sequence>MKLTYIYHSGYAIEAKDFTVIIDYYKDSDDNLREGIVHKKLLKNKGRLYVLSTHSHADHFNSDILKWKALKKDITYIFSKDILDSRMAGEEDAIYLDKLDVYKDHNIIIRAFGSTDLGVSYLIHIKDKTIFHAGDLNNWHWNEESTEEEIREAETFYRNELDLLAANVKHIDMAMFPVDPRLGKDYMKGAEQFIDAIQTTSIAPMHFGEAYDKASAFAPYAAAKGSKAIRWQQRGENIEF</sequence>
<dbReference type="Proteomes" id="UP001596023">
    <property type="component" value="Unassembled WGS sequence"/>
</dbReference>
<gene>
    <name evidence="1" type="ORF">ACFO6W_20350</name>
</gene>
<evidence type="ECO:0000313" key="2">
    <source>
        <dbReference type="Proteomes" id="UP001596023"/>
    </source>
</evidence>